<evidence type="ECO:0000256" key="3">
    <source>
        <dbReference type="ARBA" id="ARBA00023065"/>
    </source>
</evidence>
<dbReference type="GeneID" id="5709671"/>
<dbReference type="RefSeq" id="WP_012185573.1">
    <property type="nucleotide sequence ID" value="NC_009954.1"/>
</dbReference>
<comment type="similarity">
    <text evidence="1">Belongs to the V-ATPase V0D/AC39 subunit family.</text>
</comment>
<dbReference type="InterPro" id="IPR036079">
    <property type="entry name" value="ATPase_csu/dsu_sf"/>
</dbReference>
<evidence type="ECO:0000256" key="1">
    <source>
        <dbReference type="ARBA" id="ARBA00006709"/>
    </source>
</evidence>
<organism evidence="4 5">
    <name type="scientific">Caldivirga maquilingensis (strain ATCC 700844 / DSM 13496 / JCM 10307 / IC-167)</name>
    <dbReference type="NCBI Taxonomy" id="397948"/>
    <lineage>
        <taxon>Archaea</taxon>
        <taxon>Thermoproteota</taxon>
        <taxon>Thermoprotei</taxon>
        <taxon>Thermoproteales</taxon>
        <taxon>Thermoproteaceae</taxon>
        <taxon>Caldivirga</taxon>
    </lineage>
</organism>
<keyword evidence="2" id="KW-0813">Transport</keyword>
<dbReference type="KEGG" id="cma:Cmaq_0508"/>
<dbReference type="Pfam" id="PF01992">
    <property type="entry name" value="vATP-synt_AC39"/>
    <property type="match status" value="1"/>
</dbReference>
<sequence length="348" mass="39756">MWVVRNPYIGPRVRGVKARLISMDQLRNMIFSTSVDDFLSLLAQTSYRGIADKITRETPPEVASELIQGLVVNELWGMASTMPVEVKDALKTYLLKYEIENIKAVVRLMVSGQFSRERAEKVIRWYFEDALGRRFILVDLLNASNVDELASRLAALRHQSHEYLLKAMDIARNNPGFDEVIFETMLDRSWLEPLLKAADPIPQVSSFMVDFFNINVALRSKLWNLPVQVSRALMISSGIGVELERRLQEDTPRILEYLAGDPIVSRILSSGFNELSDVVRYLHVSYFTTYRRFASTILNMGTEFSPASALAMVHLRDLEAQVLSSIYNIVWSNAPRSIREKMYLLLIS</sequence>
<name>A8MC47_CALMQ</name>
<dbReference type="Gene3D" id="1.20.1690.10">
    <property type="entry name" value="V-type ATP synthase subunit C domain"/>
    <property type="match status" value="2"/>
</dbReference>
<dbReference type="AlphaFoldDB" id="A8MC47"/>
<dbReference type="Proteomes" id="UP000001137">
    <property type="component" value="Chromosome"/>
</dbReference>
<dbReference type="GO" id="GO:0046961">
    <property type="term" value="F:proton-transporting ATPase activity, rotational mechanism"/>
    <property type="evidence" value="ECO:0007669"/>
    <property type="project" value="InterPro"/>
</dbReference>
<gene>
    <name evidence="4" type="ordered locus">Cmaq_0508</name>
</gene>
<keyword evidence="3" id="KW-0406">Ion transport</keyword>
<dbReference type="STRING" id="397948.Cmaq_0508"/>
<dbReference type="InterPro" id="IPR002843">
    <property type="entry name" value="ATPase_V0-cplx_csu/dsu"/>
</dbReference>
<evidence type="ECO:0000313" key="4">
    <source>
        <dbReference type="EMBL" id="ABW01353.1"/>
    </source>
</evidence>
<keyword evidence="5" id="KW-1185">Reference proteome</keyword>
<dbReference type="EMBL" id="CP000852">
    <property type="protein sequence ID" value="ABW01353.1"/>
    <property type="molecule type" value="Genomic_DNA"/>
</dbReference>
<dbReference type="Gene3D" id="1.10.132.50">
    <property type="entry name" value="ATP synthase (C/AC39) subunit, domain 3"/>
    <property type="match status" value="1"/>
</dbReference>
<dbReference type="HOGENOM" id="CLU_810426_0_0_2"/>
<protein>
    <submittedName>
        <fullName evidence="4">H+-ATPase subunit C-like protein</fullName>
    </submittedName>
</protein>
<dbReference type="PANTHER" id="PTHR38682">
    <property type="entry name" value="V-TYPE ATP SYNTHASE SUBUNIT C"/>
    <property type="match status" value="1"/>
</dbReference>
<dbReference type="InterPro" id="IPR050873">
    <property type="entry name" value="V-ATPase_V0D/AC39_subunit"/>
</dbReference>
<dbReference type="SUPFAM" id="SSF103486">
    <property type="entry name" value="V-type ATP synthase subunit C"/>
    <property type="match status" value="1"/>
</dbReference>
<dbReference type="InterPro" id="IPR044911">
    <property type="entry name" value="V-type_ATPase_csu/dsu_dom_3"/>
</dbReference>
<reference evidence="4 5" key="1">
    <citation type="submission" date="2007-10" db="EMBL/GenBank/DDBJ databases">
        <title>Complete sequence of Caldivirga maquilingensis IC-167.</title>
        <authorList>
            <consortium name="US DOE Joint Genome Institute"/>
            <person name="Copeland A."/>
            <person name="Lucas S."/>
            <person name="Lapidus A."/>
            <person name="Barry K."/>
            <person name="Glavina del Rio T."/>
            <person name="Dalin E."/>
            <person name="Tice H."/>
            <person name="Pitluck S."/>
            <person name="Saunders E."/>
            <person name="Brettin T."/>
            <person name="Bruce D."/>
            <person name="Detter J.C."/>
            <person name="Han C."/>
            <person name="Schmutz J."/>
            <person name="Larimer F."/>
            <person name="Land M."/>
            <person name="Hauser L."/>
            <person name="Kyrpides N."/>
            <person name="Ivanova N."/>
            <person name="Biddle J.F."/>
            <person name="Zhang Z."/>
            <person name="Fitz-Gibbon S.T."/>
            <person name="Lowe T.M."/>
            <person name="Saltikov C."/>
            <person name="House C.H."/>
            <person name="Richardson P."/>
        </authorList>
    </citation>
    <scope>NUCLEOTIDE SEQUENCE [LARGE SCALE GENOMIC DNA]</scope>
    <source>
        <strain evidence="5">ATCC 700844 / DSM 13496 / JCM 10307 / IC-167</strain>
    </source>
</reference>
<dbReference type="PANTHER" id="PTHR38682:SF1">
    <property type="entry name" value="V-TYPE ATP SYNTHASE SUBUNIT C"/>
    <property type="match status" value="1"/>
</dbReference>
<dbReference type="eggNOG" id="arCOG02459">
    <property type="taxonomic scope" value="Archaea"/>
</dbReference>
<evidence type="ECO:0000256" key="2">
    <source>
        <dbReference type="ARBA" id="ARBA00022448"/>
    </source>
</evidence>
<dbReference type="OrthoDB" id="4272at2157"/>
<proteinExistence type="inferred from homology"/>
<accession>A8MC47</accession>
<dbReference type="InterPro" id="IPR035067">
    <property type="entry name" value="V-type_ATPase_csu/dsu"/>
</dbReference>
<evidence type="ECO:0000313" key="5">
    <source>
        <dbReference type="Proteomes" id="UP000001137"/>
    </source>
</evidence>